<feature type="region of interest" description="Disordered" evidence="1">
    <location>
        <begin position="1"/>
        <end position="33"/>
    </location>
</feature>
<proteinExistence type="predicted"/>
<reference evidence="2 3" key="1">
    <citation type="submission" date="2019-12" db="EMBL/GenBank/DDBJ databases">
        <authorList>
            <person name="Alioto T."/>
            <person name="Alioto T."/>
            <person name="Gomez Garrido J."/>
        </authorList>
    </citation>
    <scope>NUCLEOTIDE SEQUENCE [LARGE SCALE GENOMIC DNA]</scope>
</reference>
<dbReference type="Proteomes" id="UP000594638">
    <property type="component" value="Unassembled WGS sequence"/>
</dbReference>
<dbReference type="AlphaFoldDB" id="A0A8S0Q487"/>
<accession>A0A8S0Q487</accession>
<organism evidence="2 3">
    <name type="scientific">Olea europaea subsp. europaea</name>
    <dbReference type="NCBI Taxonomy" id="158383"/>
    <lineage>
        <taxon>Eukaryota</taxon>
        <taxon>Viridiplantae</taxon>
        <taxon>Streptophyta</taxon>
        <taxon>Embryophyta</taxon>
        <taxon>Tracheophyta</taxon>
        <taxon>Spermatophyta</taxon>
        <taxon>Magnoliopsida</taxon>
        <taxon>eudicotyledons</taxon>
        <taxon>Gunneridae</taxon>
        <taxon>Pentapetalae</taxon>
        <taxon>asterids</taxon>
        <taxon>lamiids</taxon>
        <taxon>Lamiales</taxon>
        <taxon>Oleaceae</taxon>
        <taxon>Oleeae</taxon>
        <taxon>Olea</taxon>
    </lineage>
</organism>
<evidence type="ECO:0000256" key="1">
    <source>
        <dbReference type="SAM" id="MobiDB-lite"/>
    </source>
</evidence>
<protein>
    <submittedName>
        <fullName evidence="2">Uncharacterized protein</fullName>
    </submittedName>
</protein>
<dbReference type="Gramene" id="OE9A099156T1">
    <property type="protein sequence ID" value="OE9A099156C1"/>
    <property type="gene ID" value="OE9A099156"/>
</dbReference>
<dbReference type="EMBL" id="CACTIH010001153">
    <property type="protein sequence ID" value="CAA2962597.1"/>
    <property type="molecule type" value="Genomic_DNA"/>
</dbReference>
<keyword evidence="3" id="KW-1185">Reference proteome</keyword>
<gene>
    <name evidence="2" type="ORF">OLEA9_A099156</name>
</gene>
<sequence length="100" mass="10875">MVRPIGRRENILRCRANTIRPGGGGGGGPPETIQTRVRPHLRAVGELHCRRPRGQPRRNANESGRSSAASARALLFFSVLGLLAPRASTSRSRLVGRHFS</sequence>
<name>A0A8S0Q487_OLEEU</name>
<feature type="compositionally biased region" description="Basic and acidic residues" evidence="1">
    <location>
        <begin position="1"/>
        <end position="12"/>
    </location>
</feature>
<evidence type="ECO:0000313" key="3">
    <source>
        <dbReference type="Proteomes" id="UP000594638"/>
    </source>
</evidence>
<comment type="caution">
    <text evidence="2">The sequence shown here is derived from an EMBL/GenBank/DDBJ whole genome shotgun (WGS) entry which is preliminary data.</text>
</comment>
<evidence type="ECO:0000313" key="2">
    <source>
        <dbReference type="EMBL" id="CAA2962597.1"/>
    </source>
</evidence>